<sequence length="90" mass="10575">MRVFQTMVNKIDRLPLVVVYRSSCGHNFHWLVRTMGDLTENPKTKQNEFKIRSYYIEHGGPTLPSLSELIKSYENRTYSMHGYVDVFCIS</sequence>
<dbReference type="WBParaSite" id="GPUH_0001255601-mRNA-1">
    <property type="protein sequence ID" value="GPUH_0001255601-mRNA-1"/>
    <property type="gene ID" value="GPUH_0001255601"/>
</dbReference>
<reference evidence="1 2" key="2">
    <citation type="submission" date="2018-11" db="EMBL/GenBank/DDBJ databases">
        <authorList>
            <consortium name="Pathogen Informatics"/>
        </authorList>
    </citation>
    <scope>NUCLEOTIDE SEQUENCE [LARGE SCALE GENOMIC DNA]</scope>
</reference>
<evidence type="ECO:0000313" key="2">
    <source>
        <dbReference type="Proteomes" id="UP000271098"/>
    </source>
</evidence>
<evidence type="ECO:0000313" key="3">
    <source>
        <dbReference type="WBParaSite" id="GPUH_0001255601-mRNA-1"/>
    </source>
</evidence>
<organism evidence="3">
    <name type="scientific">Gongylonema pulchrum</name>
    <dbReference type="NCBI Taxonomy" id="637853"/>
    <lineage>
        <taxon>Eukaryota</taxon>
        <taxon>Metazoa</taxon>
        <taxon>Ecdysozoa</taxon>
        <taxon>Nematoda</taxon>
        <taxon>Chromadorea</taxon>
        <taxon>Rhabditida</taxon>
        <taxon>Spirurina</taxon>
        <taxon>Spiruromorpha</taxon>
        <taxon>Spiruroidea</taxon>
        <taxon>Gongylonematidae</taxon>
        <taxon>Gongylonema</taxon>
    </lineage>
</organism>
<protein>
    <submittedName>
        <fullName evidence="3">SH2 domain-containing protein</fullName>
    </submittedName>
</protein>
<dbReference type="OrthoDB" id="5779495at2759"/>
<gene>
    <name evidence="1" type="ORF">GPUH_LOCUS12542</name>
</gene>
<dbReference type="AlphaFoldDB" id="A0A183DV01"/>
<reference evidence="3" key="1">
    <citation type="submission" date="2016-06" db="UniProtKB">
        <authorList>
            <consortium name="WormBaseParasite"/>
        </authorList>
    </citation>
    <scope>IDENTIFICATION</scope>
</reference>
<proteinExistence type="predicted"/>
<name>A0A183DV01_9BILA</name>
<keyword evidence="2" id="KW-1185">Reference proteome</keyword>
<accession>A0A183DV01</accession>
<dbReference type="EMBL" id="UYRT01079399">
    <property type="protein sequence ID" value="VDN20636.1"/>
    <property type="molecule type" value="Genomic_DNA"/>
</dbReference>
<evidence type="ECO:0000313" key="1">
    <source>
        <dbReference type="EMBL" id="VDN20636.1"/>
    </source>
</evidence>
<dbReference type="Proteomes" id="UP000271098">
    <property type="component" value="Unassembled WGS sequence"/>
</dbReference>